<dbReference type="PANTHER" id="PTHR24347">
    <property type="entry name" value="SERINE/THREONINE-PROTEIN KINASE"/>
    <property type="match status" value="1"/>
</dbReference>
<keyword evidence="9 13" id="KW-0067">ATP-binding</keyword>
<feature type="domain" description="Doublecortin" evidence="16">
    <location>
        <begin position="351"/>
        <end position="434"/>
    </location>
</feature>
<dbReference type="Gene3D" id="1.10.510.10">
    <property type="entry name" value="Transferase(Phosphotransferase) domain 1"/>
    <property type="match status" value="1"/>
</dbReference>
<dbReference type="InterPro" id="IPR036572">
    <property type="entry name" value="Doublecortin_dom_sf"/>
</dbReference>
<dbReference type="GO" id="GO:0004674">
    <property type="term" value="F:protein serine/threonine kinase activity"/>
    <property type="evidence" value="ECO:0007669"/>
    <property type="project" value="UniProtKB-KW"/>
</dbReference>
<dbReference type="PROSITE" id="PS00108">
    <property type="entry name" value="PROTEIN_KINASE_ST"/>
    <property type="match status" value="1"/>
</dbReference>
<dbReference type="PROSITE" id="PS50309">
    <property type="entry name" value="DC"/>
    <property type="match status" value="2"/>
</dbReference>
<evidence type="ECO:0000256" key="2">
    <source>
        <dbReference type="ARBA" id="ARBA00012513"/>
    </source>
</evidence>
<dbReference type="EMBL" id="CCAG010005354">
    <property type="status" value="NOT_ANNOTATED_CDS"/>
    <property type="molecule type" value="Genomic_DNA"/>
</dbReference>
<dbReference type="PROSITE" id="PS00107">
    <property type="entry name" value="PROTEIN_KINASE_ATP"/>
    <property type="match status" value="1"/>
</dbReference>
<evidence type="ECO:0000256" key="11">
    <source>
        <dbReference type="ARBA" id="ARBA00047899"/>
    </source>
</evidence>
<evidence type="ECO:0000256" key="7">
    <source>
        <dbReference type="ARBA" id="ARBA00022741"/>
    </source>
</evidence>
<sequence length="762" mass="83415">MKDKNTKKMEIQSVSNHLNNALMSPLNGSSPQAPDSNMAEKQLQQQTGSIQFNENLTQPSRSNSPASSNSEIEKELHELDLNSSINSGSISLGAELNFKSNGSLSGASSVSTTGLVTNIGVIDVGGGGDACVTAAGLALTNGTSGALPTMTTMQVANSVVAAVNIKKRISSSRTPTRKARRVKFYRNGDRFYPGITIPVSNERYRSFESLFVDLTRLLEENVKIPGAVRTIYTMCGKKISSLEELEDGQSYVCSCNNENFKKVEYNTTSQPLANLTLSNKTSNRISKFYRPSSPLKNGSSGLTVNSAVIVGGNIGTNISAGSGAASVGGYATNGSPVLTKTNERDSVVHPRIVTLIRNGTKPRKLMRLLLNKRNSPTFDHVLTAITQKVKLDTGYVRKVFTLSGNPVTQLADFFGPDDVFFAYGTERVNNPDDFKLESDEQKALQAIRKTLRTAGTTCEGPKPKMPVKSKKTYDEEESSILNNSGIDANDLPTVIRERYVLGQIIGDGNFAVVLKIKNRQTGLPYALKIIDKSKCKGKEHYIDAEVRVMKKLSHSHIISLITDVDQQANMYLVLEYVSGGDLFDAITRVTRFSEDQARVMIKHLASAMSYLHSISIVHRDIKPENLLVELNERGDVIELKLADFGLACEVTEPLHAVCGTPTYVAPEILLESGYGLKIDVWAAGIILYILLCGFPPFVAPDNQQEPLFDAIIAGFYEFPDPYWSDIGNEVRDLINNMLQSDPDVRFTSEDILDHHWTMGNNS</sequence>
<evidence type="ECO:0000313" key="18">
    <source>
        <dbReference type="Proteomes" id="UP000092444"/>
    </source>
</evidence>
<evidence type="ECO:0000256" key="14">
    <source>
        <dbReference type="SAM" id="MobiDB-lite"/>
    </source>
</evidence>
<evidence type="ECO:0000256" key="1">
    <source>
        <dbReference type="ARBA" id="ARBA00005354"/>
    </source>
</evidence>
<keyword evidence="4" id="KW-0597">Phosphoprotein</keyword>
<evidence type="ECO:0000256" key="3">
    <source>
        <dbReference type="ARBA" id="ARBA00022527"/>
    </source>
</evidence>
<evidence type="ECO:0000256" key="8">
    <source>
        <dbReference type="ARBA" id="ARBA00022777"/>
    </source>
</evidence>
<evidence type="ECO:0000259" key="15">
    <source>
        <dbReference type="PROSITE" id="PS50011"/>
    </source>
</evidence>
<dbReference type="Pfam" id="PF03607">
    <property type="entry name" value="DCX"/>
    <property type="match status" value="2"/>
</dbReference>
<dbReference type="SMART" id="SM00537">
    <property type="entry name" value="DCX"/>
    <property type="match status" value="2"/>
</dbReference>
<dbReference type="SMART" id="SM00220">
    <property type="entry name" value="S_TKc"/>
    <property type="match status" value="1"/>
</dbReference>
<evidence type="ECO:0000256" key="6">
    <source>
        <dbReference type="ARBA" id="ARBA00022737"/>
    </source>
</evidence>
<feature type="region of interest" description="Disordered" evidence="14">
    <location>
        <begin position="54"/>
        <end position="73"/>
    </location>
</feature>
<dbReference type="CDD" id="cd16109">
    <property type="entry name" value="DCX1"/>
    <property type="match status" value="1"/>
</dbReference>
<evidence type="ECO:0000256" key="10">
    <source>
        <dbReference type="ARBA" id="ARBA00031092"/>
    </source>
</evidence>
<name>A0A1B0FA36_GLOMM</name>
<evidence type="ECO:0000313" key="17">
    <source>
        <dbReference type="EnsemblMetazoa" id="GMOY000362-PA"/>
    </source>
</evidence>
<keyword evidence="6" id="KW-0677">Repeat</keyword>
<evidence type="ECO:0000256" key="9">
    <source>
        <dbReference type="ARBA" id="ARBA00022840"/>
    </source>
</evidence>
<dbReference type="Proteomes" id="UP000092444">
    <property type="component" value="Unassembled WGS sequence"/>
</dbReference>
<comment type="catalytic activity">
    <reaction evidence="11">
        <text>L-threonyl-[protein] + ATP = O-phospho-L-threonyl-[protein] + ADP + H(+)</text>
        <dbReference type="Rhea" id="RHEA:46608"/>
        <dbReference type="Rhea" id="RHEA-COMP:11060"/>
        <dbReference type="Rhea" id="RHEA-COMP:11605"/>
        <dbReference type="ChEBI" id="CHEBI:15378"/>
        <dbReference type="ChEBI" id="CHEBI:30013"/>
        <dbReference type="ChEBI" id="CHEBI:30616"/>
        <dbReference type="ChEBI" id="CHEBI:61977"/>
        <dbReference type="ChEBI" id="CHEBI:456216"/>
        <dbReference type="EC" id="2.7.11.1"/>
    </reaction>
</comment>
<dbReference type="GO" id="GO:0005524">
    <property type="term" value="F:ATP binding"/>
    <property type="evidence" value="ECO:0007669"/>
    <property type="project" value="UniProtKB-UniRule"/>
</dbReference>
<dbReference type="InterPro" id="IPR017441">
    <property type="entry name" value="Protein_kinase_ATP_BS"/>
</dbReference>
<dbReference type="SUPFAM" id="SSF89837">
    <property type="entry name" value="Doublecortin (DC)"/>
    <property type="match status" value="2"/>
</dbReference>
<dbReference type="STRING" id="37546.A0A1B0FA36"/>
<dbReference type="EnsemblMetazoa" id="GMOY000362-RA">
    <property type="protein sequence ID" value="GMOY000362-PA"/>
    <property type="gene ID" value="GMOY000362"/>
</dbReference>
<keyword evidence="18" id="KW-1185">Reference proteome</keyword>
<comment type="similarity">
    <text evidence="1">Belongs to the protein kinase superfamily. CAMK Ser/Thr protein kinase family. CaMK subfamily.</text>
</comment>
<evidence type="ECO:0000256" key="12">
    <source>
        <dbReference type="ARBA" id="ARBA00048679"/>
    </source>
</evidence>
<keyword evidence="7 13" id="KW-0547">Nucleotide-binding</keyword>
<dbReference type="InterPro" id="IPR008271">
    <property type="entry name" value="Ser/Thr_kinase_AS"/>
</dbReference>
<feature type="domain" description="Doublecortin" evidence="16">
    <location>
        <begin position="180"/>
        <end position="266"/>
    </location>
</feature>
<dbReference type="GO" id="GO:0035556">
    <property type="term" value="P:intracellular signal transduction"/>
    <property type="evidence" value="ECO:0007669"/>
    <property type="project" value="InterPro"/>
</dbReference>
<feature type="compositionally biased region" description="Polar residues" evidence="14">
    <location>
        <begin position="12"/>
        <end position="35"/>
    </location>
</feature>
<feature type="compositionally biased region" description="Low complexity" evidence="14">
    <location>
        <begin position="59"/>
        <end position="70"/>
    </location>
</feature>
<evidence type="ECO:0000256" key="5">
    <source>
        <dbReference type="ARBA" id="ARBA00022679"/>
    </source>
</evidence>
<reference evidence="17" key="1">
    <citation type="submission" date="2020-05" db="UniProtKB">
        <authorList>
            <consortium name="EnsemblMetazoa"/>
        </authorList>
    </citation>
    <scope>IDENTIFICATION</scope>
    <source>
        <strain evidence="17">Yale</strain>
    </source>
</reference>
<keyword evidence="3" id="KW-0723">Serine/threonine-protein kinase</keyword>
<feature type="region of interest" description="Disordered" evidence="14">
    <location>
        <begin position="1"/>
        <end position="46"/>
    </location>
</feature>
<dbReference type="InterPro" id="IPR011009">
    <property type="entry name" value="Kinase-like_dom_sf"/>
</dbReference>
<feature type="domain" description="Protein kinase" evidence="15">
    <location>
        <begin position="499"/>
        <end position="757"/>
    </location>
</feature>
<dbReference type="Pfam" id="PF00069">
    <property type="entry name" value="Pkinase"/>
    <property type="match status" value="1"/>
</dbReference>
<comment type="catalytic activity">
    <reaction evidence="12">
        <text>L-seryl-[protein] + ATP = O-phospho-L-seryl-[protein] + ADP + H(+)</text>
        <dbReference type="Rhea" id="RHEA:17989"/>
        <dbReference type="Rhea" id="RHEA-COMP:9863"/>
        <dbReference type="Rhea" id="RHEA-COMP:11604"/>
        <dbReference type="ChEBI" id="CHEBI:15378"/>
        <dbReference type="ChEBI" id="CHEBI:29999"/>
        <dbReference type="ChEBI" id="CHEBI:30616"/>
        <dbReference type="ChEBI" id="CHEBI:83421"/>
        <dbReference type="ChEBI" id="CHEBI:456216"/>
        <dbReference type="EC" id="2.7.11.1"/>
    </reaction>
</comment>
<keyword evidence="8" id="KW-0418">Kinase</keyword>
<dbReference type="FunFam" id="3.10.20.230:FF:000021">
    <property type="entry name" value="Serine/threonine-protein kinase GA29083"/>
    <property type="match status" value="1"/>
</dbReference>
<dbReference type="VEuPathDB" id="VectorBase:GMOY000362"/>
<dbReference type="PhylomeDB" id="A0A1B0FA36"/>
<organism evidence="17 18">
    <name type="scientific">Glossina morsitans morsitans</name>
    <name type="common">Savannah tsetse fly</name>
    <dbReference type="NCBI Taxonomy" id="37546"/>
    <lineage>
        <taxon>Eukaryota</taxon>
        <taxon>Metazoa</taxon>
        <taxon>Ecdysozoa</taxon>
        <taxon>Arthropoda</taxon>
        <taxon>Hexapoda</taxon>
        <taxon>Insecta</taxon>
        <taxon>Pterygota</taxon>
        <taxon>Neoptera</taxon>
        <taxon>Endopterygota</taxon>
        <taxon>Diptera</taxon>
        <taxon>Brachycera</taxon>
        <taxon>Muscomorpha</taxon>
        <taxon>Hippoboscoidea</taxon>
        <taxon>Glossinidae</taxon>
        <taxon>Glossina</taxon>
    </lineage>
</organism>
<evidence type="ECO:0000259" key="16">
    <source>
        <dbReference type="PROSITE" id="PS50309"/>
    </source>
</evidence>
<evidence type="ECO:0000256" key="13">
    <source>
        <dbReference type="PROSITE-ProRule" id="PRU10141"/>
    </source>
</evidence>
<dbReference type="EC" id="2.7.11.1" evidence="2"/>
<keyword evidence="5" id="KW-0808">Transferase</keyword>
<dbReference type="SUPFAM" id="SSF56112">
    <property type="entry name" value="Protein kinase-like (PK-like)"/>
    <property type="match status" value="1"/>
</dbReference>
<dbReference type="InterPro" id="IPR000719">
    <property type="entry name" value="Prot_kinase_dom"/>
</dbReference>
<accession>A0A1B0FA36</accession>
<feature type="compositionally biased region" description="Basic and acidic residues" evidence="14">
    <location>
        <begin position="1"/>
        <end position="10"/>
    </location>
</feature>
<dbReference type="Gene3D" id="3.10.20.230">
    <property type="entry name" value="Doublecortin domain"/>
    <property type="match status" value="2"/>
</dbReference>
<protein>
    <recommendedName>
        <fullName evidence="2">non-specific serine/threonine protein kinase</fullName>
        <ecNumber evidence="2">2.7.11.1</ecNumber>
    </recommendedName>
    <alternativeName>
        <fullName evidence="10">Doublecortin-like and CAM kinase-like protein</fullName>
    </alternativeName>
</protein>
<dbReference type="FunFam" id="3.10.20.230:FF:000017">
    <property type="entry name" value="Serine/threonine-protein kinase GA29083"/>
    <property type="match status" value="1"/>
</dbReference>
<dbReference type="PROSITE" id="PS50011">
    <property type="entry name" value="PROTEIN_KINASE_DOM"/>
    <property type="match status" value="1"/>
</dbReference>
<feature type="binding site" evidence="13">
    <location>
        <position position="528"/>
    </location>
    <ligand>
        <name>ATP</name>
        <dbReference type="ChEBI" id="CHEBI:30616"/>
    </ligand>
</feature>
<dbReference type="InterPro" id="IPR003533">
    <property type="entry name" value="Doublecortin_dom"/>
</dbReference>
<dbReference type="FunFam" id="1.10.510.10:FF:000866">
    <property type="entry name" value="Serine/threonine-protein kinase GA29083"/>
    <property type="match status" value="1"/>
</dbReference>
<evidence type="ECO:0000256" key="4">
    <source>
        <dbReference type="ARBA" id="ARBA00022553"/>
    </source>
</evidence>
<proteinExistence type="inferred from homology"/>
<dbReference type="AlphaFoldDB" id="A0A1B0FA36"/>
<feature type="region of interest" description="Disordered" evidence="14">
    <location>
        <begin position="455"/>
        <end position="474"/>
    </location>
</feature>